<evidence type="ECO:0000313" key="1">
    <source>
        <dbReference type="EMBL" id="DAD87374.1"/>
    </source>
</evidence>
<name>A0A8S5MYC2_9CAUD</name>
<protein>
    <submittedName>
        <fullName evidence="1">Uncharacterized protein</fullName>
    </submittedName>
</protein>
<reference evidence="1" key="1">
    <citation type="journal article" date="2021" name="Proc. Natl. Acad. Sci. U.S.A.">
        <title>A Catalog of Tens of Thousands of Viruses from Human Metagenomes Reveals Hidden Associations with Chronic Diseases.</title>
        <authorList>
            <person name="Tisza M.J."/>
            <person name="Buck C.B."/>
        </authorList>
    </citation>
    <scope>NUCLEOTIDE SEQUENCE</scope>
    <source>
        <strain evidence="1">CtCop38</strain>
    </source>
</reference>
<sequence length="54" mass="5822">MLFKILSTMLRDFIAGLVMAVGCCCMMVAQAFVKATVCLAQFACKVNGVKCDVK</sequence>
<accession>A0A8S5MYC2</accession>
<proteinExistence type="predicted"/>
<dbReference type="PROSITE" id="PS51257">
    <property type="entry name" value="PROKAR_LIPOPROTEIN"/>
    <property type="match status" value="1"/>
</dbReference>
<organism evidence="1">
    <name type="scientific">Myoviridae sp. ctCop38</name>
    <dbReference type="NCBI Taxonomy" id="2826632"/>
    <lineage>
        <taxon>Viruses</taxon>
        <taxon>Duplodnaviria</taxon>
        <taxon>Heunggongvirae</taxon>
        <taxon>Uroviricota</taxon>
        <taxon>Caudoviricetes</taxon>
    </lineage>
</organism>
<dbReference type="EMBL" id="BK015019">
    <property type="protein sequence ID" value="DAD87374.1"/>
    <property type="molecule type" value="Genomic_DNA"/>
</dbReference>